<sequence>MQNKNLSIEETFTIAVQNHKKNNFEIARDLYEKILKTNPDHFEVIFLLGTLSAQTKNFDRAKQL</sequence>
<dbReference type="Gene3D" id="1.25.40.10">
    <property type="entry name" value="Tetratricopeptide repeat domain"/>
    <property type="match status" value="1"/>
</dbReference>
<proteinExistence type="predicted"/>
<reference evidence="1" key="1">
    <citation type="submission" date="2018-05" db="EMBL/GenBank/DDBJ databases">
        <authorList>
            <person name="Lanie J.A."/>
            <person name="Ng W.-L."/>
            <person name="Kazmierczak K.M."/>
            <person name="Andrzejewski T.M."/>
            <person name="Davidsen T.M."/>
            <person name="Wayne K.J."/>
            <person name="Tettelin H."/>
            <person name="Glass J.I."/>
            <person name="Rusch D."/>
            <person name="Podicherti R."/>
            <person name="Tsui H.-C.T."/>
            <person name="Winkler M.E."/>
        </authorList>
    </citation>
    <scope>NUCLEOTIDE SEQUENCE</scope>
</reference>
<protein>
    <submittedName>
        <fullName evidence="1">Uncharacterized protein</fullName>
    </submittedName>
</protein>
<evidence type="ECO:0000313" key="1">
    <source>
        <dbReference type="EMBL" id="SVD43772.1"/>
    </source>
</evidence>
<dbReference type="AlphaFoldDB" id="A0A382VB68"/>
<accession>A0A382VB68</accession>
<feature type="non-terminal residue" evidence="1">
    <location>
        <position position="64"/>
    </location>
</feature>
<name>A0A382VB68_9ZZZZ</name>
<gene>
    <name evidence="1" type="ORF">METZ01_LOCUS396626</name>
</gene>
<dbReference type="InterPro" id="IPR011990">
    <property type="entry name" value="TPR-like_helical_dom_sf"/>
</dbReference>
<dbReference type="EMBL" id="UINC01150627">
    <property type="protein sequence ID" value="SVD43772.1"/>
    <property type="molecule type" value="Genomic_DNA"/>
</dbReference>
<organism evidence="1">
    <name type="scientific">marine metagenome</name>
    <dbReference type="NCBI Taxonomy" id="408172"/>
    <lineage>
        <taxon>unclassified sequences</taxon>
        <taxon>metagenomes</taxon>
        <taxon>ecological metagenomes</taxon>
    </lineage>
</organism>
<dbReference type="SUPFAM" id="SSF48452">
    <property type="entry name" value="TPR-like"/>
    <property type="match status" value="1"/>
</dbReference>
<dbReference type="Pfam" id="PF14559">
    <property type="entry name" value="TPR_19"/>
    <property type="match status" value="1"/>
</dbReference>